<name>A0ABW7IXX1_9VIBR</name>
<dbReference type="RefSeq" id="WP_394608188.1">
    <property type="nucleotide sequence ID" value="NZ_JBIHSJ010000004.1"/>
</dbReference>
<sequence length="117" mass="12845">MKTFNTIAALCAALFLSTQLLAAEMNMLKPFPNSELSCQSTEQATKVILKTTNADVIQVKISSKSGNTMKSQVSGHSSNQFQFSISDLPLNLELISNRTALTYQVVMEDSECHIVTR</sequence>
<organism evidence="2 3">
    <name type="scientific">Vibrio rumoiensis</name>
    <dbReference type="NCBI Taxonomy" id="76258"/>
    <lineage>
        <taxon>Bacteria</taxon>
        <taxon>Pseudomonadati</taxon>
        <taxon>Pseudomonadota</taxon>
        <taxon>Gammaproteobacteria</taxon>
        <taxon>Vibrionales</taxon>
        <taxon>Vibrionaceae</taxon>
        <taxon>Vibrio</taxon>
    </lineage>
</organism>
<evidence type="ECO:0000256" key="1">
    <source>
        <dbReference type="SAM" id="SignalP"/>
    </source>
</evidence>
<evidence type="ECO:0000313" key="3">
    <source>
        <dbReference type="Proteomes" id="UP001607151"/>
    </source>
</evidence>
<dbReference type="Proteomes" id="UP001607151">
    <property type="component" value="Unassembled WGS sequence"/>
</dbReference>
<gene>
    <name evidence="2" type="ORF">ACGRQ9_13110</name>
</gene>
<evidence type="ECO:0008006" key="4">
    <source>
        <dbReference type="Google" id="ProtNLM"/>
    </source>
</evidence>
<accession>A0ABW7IXX1</accession>
<proteinExistence type="predicted"/>
<comment type="caution">
    <text evidence="2">The sequence shown here is derived from an EMBL/GenBank/DDBJ whole genome shotgun (WGS) entry which is preliminary data.</text>
</comment>
<evidence type="ECO:0000313" key="2">
    <source>
        <dbReference type="EMBL" id="MFH0266384.1"/>
    </source>
</evidence>
<feature type="chain" id="PRO_5045065818" description="C-type lysozyme inhibitor domain-containing protein" evidence="1">
    <location>
        <begin position="23"/>
        <end position="117"/>
    </location>
</feature>
<protein>
    <recommendedName>
        <fullName evidence="4">C-type lysozyme inhibitor domain-containing protein</fullName>
    </recommendedName>
</protein>
<feature type="signal peptide" evidence="1">
    <location>
        <begin position="1"/>
        <end position="22"/>
    </location>
</feature>
<keyword evidence="1" id="KW-0732">Signal</keyword>
<reference evidence="2 3" key="1">
    <citation type="submission" date="2024-10" db="EMBL/GenBank/DDBJ databases">
        <authorList>
            <person name="Yibar A."/>
            <person name="Saticioglu I.B."/>
            <person name="Duman M."/>
            <person name="Ajmi N."/>
            <person name="Gurler F."/>
            <person name="Ay H."/>
            <person name="Onuk E."/>
            <person name="Guler S."/>
            <person name="Romalde J.L."/>
        </authorList>
    </citation>
    <scope>NUCLEOTIDE SEQUENCE [LARGE SCALE GENOMIC DNA]</scope>
    <source>
        <strain evidence="2 3">14-MA-B</strain>
    </source>
</reference>
<keyword evidence="3" id="KW-1185">Reference proteome</keyword>
<dbReference type="EMBL" id="JBIHSN010000003">
    <property type="protein sequence ID" value="MFH0266384.1"/>
    <property type="molecule type" value="Genomic_DNA"/>
</dbReference>